<evidence type="ECO:0000256" key="4">
    <source>
        <dbReference type="ARBA" id="ARBA00022553"/>
    </source>
</evidence>
<gene>
    <name evidence="13" type="ORF">E2980_20890</name>
</gene>
<evidence type="ECO:0000313" key="14">
    <source>
        <dbReference type="Proteomes" id="UP000297900"/>
    </source>
</evidence>
<evidence type="ECO:0000256" key="6">
    <source>
        <dbReference type="ARBA" id="ARBA00022679"/>
    </source>
</evidence>
<keyword evidence="4" id="KW-0597">Phosphoprotein</keyword>
<dbReference type="Gene3D" id="3.40.930.10">
    <property type="entry name" value="Mannitol-specific EII, Chain A"/>
    <property type="match status" value="1"/>
</dbReference>
<evidence type="ECO:0000313" key="13">
    <source>
        <dbReference type="EMBL" id="TFE22764.1"/>
    </source>
</evidence>
<organism evidence="13 14">
    <name type="scientific">Cohnella luojiensis</name>
    <dbReference type="NCBI Taxonomy" id="652876"/>
    <lineage>
        <taxon>Bacteria</taxon>
        <taxon>Bacillati</taxon>
        <taxon>Bacillota</taxon>
        <taxon>Bacilli</taxon>
        <taxon>Bacillales</taxon>
        <taxon>Paenibacillaceae</taxon>
        <taxon>Cohnella</taxon>
    </lineage>
</organism>
<evidence type="ECO:0000256" key="8">
    <source>
        <dbReference type="ARBA" id="ARBA00022777"/>
    </source>
</evidence>
<dbReference type="PANTHER" id="PTHR30181">
    <property type="entry name" value="MANNITOL PERMEASE IIC COMPONENT"/>
    <property type="match status" value="1"/>
</dbReference>
<dbReference type="GO" id="GO:0009401">
    <property type="term" value="P:phosphoenolpyruvate-dependent sugar phosphotransferase system"/>
    <property type="evidence" value="ECO:0007669"/>
    <property type="project" value="UniProtKB-KW"/>
</dbReference>
<evidence type="ECO:0000256" key="5">
    <source>
        <dbReference type="ARBA" id="ARBA00022597"/>
    </source>
</evidence>
<name>A0A4Y8LQS2_9BACL</name>
<dbReference type="InterPro" id="IPR050893">
    <property type="entry name" value="Sugar_PTS"/>
</dbReference>
<evidence type="ECO:0000256" key="3">
    <source>
        <dbReference type="ARBA" id="ARBA00022448"/>
    </source>
</evidence>
<keyword evidence="5" id="KW-0762">Sugar transport</keyword>
<evidence type="ECO:0000256" key="7">
    <source>
        <dbReference type="ARBA" id="ARBA00022683"/>
    </source>
</evidence>
<comment type="caution">
    <text evidence="13">The sequence shown here is derived from an EMBL/GenBank/DDBJ whole genome shotgun (WGS) entry which is preliminary data.</text>
</comment>
<evidence type="ECO:0000256" key="1">
    <source>
        <dbReference type="ARBA" id="ARBA00002434"/>
    </source>
</evidence>
<dbReference type="InterPro" id="IPR016152">
    <property type="entry name" value="PTrfase/Anion_transptr"/>
</dbReference>
<dbReference type="RefSeq" id="WP_135154187.1">
    <property type="nucleotide sequence ID" value="NZ_SOMN01000041.1"/>
</dbReference>
<dbReference type="PANTHER" id="PTHR30181:SF2">
    <property type="entry name" value="PTS SYSTEM MANNITOL-SPECIFIC EIICBA COMPONENT"/>
    <property type="match status" value="1"/>
</dbReference>
<keyword evidence="7" id="KW-0598">Phosphotransferase system</keyword>
<accession>A0A4Y8LQS2</accession>
<evidence type="ECO:0000256" key="2">
    <source>
        <dbReference type="ARBA" id="ARBA00014783"/>
    </source>
</evidence>
<dbReference type="PROSITE" id="PS00372">
    <property type="entry name" value="PTS_EIIA_TYPE_2_HIS"/>
    <property type="match status" value="1"/>
</dbReference>
<dbReference type="Proteomes" id="UP000297900">
    <property type="component" value="Unassembled WGS sequence"/>
</dbReference>
<keyword evidence="8" id="KW-0418">Kinase</keyword>
<feature type="domain" description="PTS EIIA type-2" evidence="12">
    <location>
        <begin position="2"/>
        <end position="141"/>
    </location>
</feature>
<dbReference type="EMBL" id="SOMN01000041">
    <property type="protein sequence ID" value="TFE22764.1"/>
    <property type="molecule type" value="Genomic_DNA"/>
</dbReference>
<dbReference type="AlphaFoldDB" id="A0A4Y8LQS2"/>
<keyword evidence="14" id="KW-1185">Reference proteome</keyword>
<evidence type="ECO:0000256" key="10">
    <source>
        <dbReference type="ARBA" id="ARBA00030956"/>
    </source>
</evidence>
<dbReference type="GO" id="GO:0016301">
    <property type="term" value="F:kinase activity"/>
    <property type="evidence" value="ECO:0007669"/>
    <property type="project" value="UniProtKB-KW"/>
</dbReference>
<dbReference type="Pfam" id="PF00359">
    <property type="entry name" value="PTS_EIIA_2"/>
    <property type="match status" value="1"/>
</dbReference>
<dbReference type="GO" id="GO:0005886">
    <property type="term" value="C:plasma membrane"/>
    <property type="evidence" value="ECO:0007669"/>
    <property type="project" value="TreeGrafter"/>
</dbReference>
<evidence type="ECO:0000256" key="11">
    <source>
        <dbReference type="ARBA" id="ARBA00030962"/>
    </source>
</evidence>
<evidence type="ECO:0000259" key="12">
    <source>
        <dbReference type="PROSITE" id="PS51094"/>
    </source>
</evidence>
<sequence length="144" mass="15526">MSILTKDKVKLNVKVNDKYEAIQLAGQLLVQAGHVPEEYVDKMIERENVSSTYLGGGLAMPHGTNDSKGLIRSTGMSVLVLAEEVDFGDEPARLVIGLAAVGEEHLEVLSSVAVLVSDDDDMQRILQAKSEDELIAIFKEGMGA</sequence>
<dbReference type="CDD" id="cd00211">
    <property type="entry name" value="PTS_IIA_fru"/>
    <property type="match status" value="1"/>
</dbReference>
<proteinExistence type="predicted"/>
<evidence type="ECO:0000256" key="9">
    <source>
        <dbReference type="ARBA" id="ARBA00029908"/>
    </source>
</evidence>
<dbReference type="SUPFAM" id="SSF55804">
    <property type="entry name" value="Phoshotransferase/anion transport protein"/>
    <property type="match status" value="1"/>
</dbReference>
<dbReference type="PROSITE" id="PS51094">
    <property type="entry name" value="PTS_EIIA_TYPE_2"/>
    <property type="match status" value="1"/>
</dbReference>
<dbReference type="GO" id="GO:0090563">
    <property type="term" value="F:protein-phosphocysteine-sugar phosphotransferase activity"/>
    <property type="evidence" value="ECO:0007669"/>
    <property type="project" value="TreeGrafter"/>
</dbReference>
<keyword evidence="6" id="KW-0808">Transferase</keyword>
<reference evidence="13 14" key="1">
    <citation type="submission" date="2019-03" db="EMBL/GenBank/DDBJ databases">
        <title>Cohnella endophytica sp. nov., a novel endophytic bacterium isolated from bark of Sonneratia apetala.</title>
        <authorList>
            <person name="Tuo L."/>
        </authorList>
    </citation>
    <scope>NUCLEOTIDE SEQUENCE [LARGE SCALE GENOMIC DNA]</scope>
    <source>
        <strain evidence="13 14">CCTCC AB 208254</strain>
    </source>
</reference>
<dbReference type="InterPro" id="IPR002178">
    <property type="entry name" value="PTS_EIIA_type-2_dom"/>
</dbReference>
<keyword evidence="3" id="KW-0813">Transport</keyword>
<dbReference type="OrthoDB" id="1640042at2"/>
<comment type="function">
    <text evidence="1">The phosphoenolpyruvate-dependent sugar phosphotransferase system (sugar PTS), a major carbohydrate active transport system, catalyzes the phosphorylation of incoming sugar substrates concomitantly with their translocation across the cell membrane. The enzyme II CmtAB PTS system is involved in D-mannitol transport.</text>
</comment>
<protein>
    <recommendedName>
        <fullName evidence="2">Mannitol-specific phosphotransferase enzyme IIA component</fullName>
    </recommendedName>
    <alternativeName>
        <fullName evidence="10">EIIA</fullName>
    </alternativeName>
    <alternativeName>
        <fullName evidence="11">EIII</fullName>
    </alternativeName>
    <alternativeName>
        <fullName evidence="9">PTS system mannitol-specific EIIA component</fullName>
    </alternativeName>
</protein>